<dbReference type="PATRIC" id="fig|1232683.4.peg.1802"/>
<name>A0A081FZY7_9GAMM</name>
<accession>A0A081FZY7</accession>
<dbReference type="AlphaFoldDB" id="A0A081FZY7"/>
<dbReference type="PANTHER" id="PTHR44196">
    <property type="entry name" value="DEHYDROGENASE/REDUCTASE SDR FAMILY MEMBER 7B"/>
    <property type="match status" value="1"/>
</dbReference>
<dbReference type="PANTHER" id="PTHR44196:SF1">
    <property type="entry name" value="DEHYDROGENASE_REDUCTASE SDR FAMILY MEMBER 7B"/>
    <property type="match status" value="1"/>
</dbReference>
<dbReference type="EMBL" id="JMQN01000021">
    <property type="protein sequence ID" value="KEA64092.1"/>
    <property type="molecule type" value="Genomic_DNA"/>
</dbReference>
<evidence type="ECO:0000256" key="1">
    <source>
        <dbReference type="ARBA" id="ARBA00006484"/>
    </source>
</evidence>
<dbReference type="InterPro" id="IPR002347">
    <property type="entry name" value="SDR_fam"/>
</dbReference>
<dbReference type="Gene3D" id="3.40.50.720">
    <property type="entry name" value="NAD(P)-binding Rossmann-like Domain"/>
    <property type="match status" value="1"/>
</dbReference>
<dbReference type="PRINTS" id="PR00081">
    <property type="entry name" value="GDHRDH"/>
</dbReference>
<sequence length="258" mass="28181">MKPENKIILIVGASSGIGRAVALRLAAEGATIVATARRAERLSELKSEIERQGGQCLPLAADALDETAAANVVRTTVERFGRLDAVLLNAGGAPAIDTRLMSAADVKYYMRSNYDVIVNYLFPVLEQMKKQRHGLVVQTNSLAGLLGVPLQGPYCAAKGALKLLIDTCRLEFHTFGIRFVSVYPGFVSTEATQNDGMPAPLEISEDKAAQHIIRAMRREKPDYLFPAIMRWAIRLARIAPPSLTRRILLRDVPDIGNS</sequence>
<dbReference type="CDD" id="cd05233">
    <property type="entry name" value="SDR_c"/>
    <property type="match status" value="1"/>
</dbReference>
<dbReference type="GO" id="GO:0004316">
    <property type="term" value="F:3-oxoacyl-[acyl-carrier-protein] reductase (NADPH) activity"/>
    <property type="evidence" value="ECO:0007669"/>
    <property type="project" value="UniProtKB-EC"/>
</dbReference>
<dbReference type="SUPFAM" id="SSF51735">
    <property type="entry name" value="NAD(P)-binding Rossmann-fold domains"/>
    <property type="match status" value="1"/>
</dbReference>
<dbReference type="InterPro" id="IPR036291">
    <property type="entry name" value="NAD(P)-bd_dom_sf"/>
</dbReference>
<dbReference type="Proteomes" id="UP000028252">
    <property type="component" value="Unassembled WGS sequence"/>
</dbReference>
<dbReference type="GO" id="GO:0016020">
    <property type="term" value="C:membrane"/>
    <property type="evidence" value="ECO:0007669"/>
    <property type="project" value="TreeGrafter"/>
</dbReference>
<dbReference type="OrthoDB" id="9810734at2"/>
<reference evidence="3 4" key="1">
    <citation type="submission" date="2014-04" db="EMBL/GenBank/DDBJ databases">
        <title>Marinobacterium kochiensis sp. nov., isolated from sediment sample collected from Kochi backwaters in Kerala, India.</title>
        <authorList>
            <person name="Singh A."/>
            <person name="Pinnaka A.K."/>
        </authorList>
    </citation>
    <scope>NUCLEOTIDE SEQUENCE [LARGE SCALE GENOMIC DNA]</scope>
    <source>
        <strain evidence="3 4">AK27</strain>
    </source>
</reference>
<evidence type="ECO:0000313" key="3">
    <source>
        <dbReference type="EMBL" id="KEA64092.1"/>
    </source>
</evidence>
<gene>
    <name evidence="3" type="ORF">ADIMK_1827</name>
</gene>
<comment type="caution">
    <text evidence="3">The sequence shown here is derived from an EMBL/GenBank/DDBJ whole genome shotgun (WGS) entry which is preliminary data.</text>
</comment>
<dbReference type="STRING" id="1232683.ADIMK_1827"/>
<comment type="similarity">
    <text evidence="1">Belongs to the short-chain dehydrogenases/reductases (SDR) family.</text>
</comment>
<dbReference type="Pfam" id="PF00106">
    <property type="entry name" value="adh_short"/>
    <property type="match status" value="1"/>
</dbReference>
<protein>
    <submittedName>
        <fullName evidence="3">3-oxoacyl-[acyl-carrier protein] reductase</fullName>
        <ecNumber evidence="3">1.1.1.100</ecNumber>
    </submittedName>
</protein>
<organism evidence="3 4">
    <name type="scientific">Marinobacterium lacunae</name>
    <dbReference type="NCBI Taxonomy" id="1232683"/>
    <lineage>
        <taxon>Bacteria</taxon>
        <taxon>Pseudomonadati</taxon>
        <taxon>Pseudomonadota</taxon>
        <taxon>Gammaproteobacteria</taxon>
        <taxon>Oceanospirillales</taxon>
        <taxon>Oceanospirillaceae</taxon>
        <taxon>Marinobacterium</taxon>
    </lineage>
</organism>
<evidence type="ECO:0000313" key="4">
    <source>
        <dbReference type="Proteomes" id="UP000028252"/>
    </source>
</evidence>
<keyword evidence="2 3" id="KW-0560">Oxidoreductase</keyword>
<proteinExistence type="inferred from homology"/>
<keyword evidence="4" id="KW-1185">Reference proteome</keyword>
<dbReference type="eggNOG" id="COG0300">
    <property type="taxonomic scope" value="Bacteria"/>
</dbReference>
<evidence type="ECO:0000256" key="2">
    <source>
        <dbReference type="ARBA" id="ARBA00023002"/>
    </source>
</evidence>
<dbReference type="EC" id="1.1.1.100" evidence="3"/>
<dbReference type="RefSeq" id="WP_036186598.1">
    <property type="nucleotide sequence ID" value="NZ_JMQN01000021.1"/>
</dbReference>